<dbReference type="PIRSF" id="PIRSF035805">
    <property type="entry name" value="TK_cell"/>
    <property type="match status" value="1"/>
</dbReference>
<keyword evidence="8" id="KW-0479">Metal-binding</keyword>
<keyword evidence="8" id="KW-0963">Cytoplasm</keyword>
<evidence type="ECO:0000256" key="3">
    <source>
        <dbReference type="ARBA" id="ARBA00022634"/>
    </source>
</evidence>
<keyword evidence="4 8" id="KW-0808">Transferase</keyword>
<feature type="binding site" evidence="8">
    <location>
        <position position="143"/>
    </location>
    <ligand>
        <name>Zn(2+)</name>
        <dbReference type="ChEBI" id="CHEBI:29105"/>
    </ligand>
</feature>
<evidence type="ECO:0000256" key="10">
    <source>
        <dbReference type="PIRSR" id="PIRSR035805-2"/>
    </source>
</evidence>
<evidence type="ECO:0000256" key="8">
    <source>
        <dbReference type="HAMAP-Rule" id="MF_00124"/>
    </source>
</evidence>
<evidence type="ECO:0000313" key="13">
    <source>
        <dbReference type="EMBL" id="TQV76722.1"/>
    </source>
</evidence>
<comment type="subunit">
    <text evidence="8">Homotetramer.</text>
</comment>
<dbReference type="GO" id="GO:0005829">
    <property type="term" value="C:cytosol"/>
    <property type="evidence" value="ECO:0007669"/>
    <property type="project" value="TreeGrafter"/>
</dbReference>
<evidence type="ECO:0000256" key="5">
    <source>
        <dbReference type="ARBA" id="ARBA00022741"/>
    </source>
</evidence>
<feature type="binding site" evidence="10">
    <location>
        <begin position="168"/>
        <end position="171"/>
    </location>
    <ligand>
        <name>substrate</name>
    </ligand>
</feature>
<feature type="binding site" evidence="10">
    <location>
        <position position="176"/>
    </location>
    <ligand>
        <name>substrate</name>
    </ligand>
</feature>
<comment type="similarity">
    <text evidence="1 8 12">Belongs to the thymidine kinase family.</text>
</comment>
<dbReference type="GO" id="GO:0046104">
    <property type="term" value="P:thymidine metabolic process"/>
    <property type="evidence" value="ECO:0007669"/>
    <property type="project" value="TreeGrafter"/>
</dbReference>
<evidence type="ECO:0000256" key="7">
    <source>
        <dbReference type="ARBA" id="ARBA00022840"/>
    </source>
</evidence>
<dbReference type="EMBL" id="VIKR01000001">
    <property type="protein sequence ID" value="TQV76722.1"/>
    <property type="molecule type" value="Genomic_DNA"/>
</dbReference>
<dbReference type="Pfam" id="PF00265">
    <property type="entry name" value="TK"/>
    <property type="match status" value="1"/>
</dbReference>
<dbReference type="AlphaFoldDB" id="A0A545THN5"/>
<dbReference type="InterPro" id="IPR001267">
    <property type="entry name" value="Thymidine_kinase"/>
</dbReference>
<dbReference type="Gene3D" id="3.40.50.300">
    <property type="entry name" value="P-loop containing nucleotide triphosphate hydrolases"/>
    <property type="match status" value="1"/>
</dbReference>
<dbReference type="GO" id="GO:0004797">
    <property type="term" value="F:thymidine kinase activity"/>
    <property type="evidence" value="ECO:0007669"/>
    <property type="project" value="UniProtKB-UniRule"/>
</dbReference>
<keyword evidence="14" id="KW-1185">Reference proteome</keyword>
<dbReference type="GO" id="GO:0005524">
    <property type="term" value="F:ATP binding"/>
    <property type="evidence" value="ECO:0007669"/>
    <property type="project" value="UniProtKB-UniRule"/>
</dbReference>
<dbReference type="SUPFAM" id="SSF57716">
    <property type="entry name" value="Glucocorticoid receptor-like (DNA-binding domain)"/>
    <property type="match status" value="1"/>
</dbReference>
<dbReference type="GO" id="GO:0008270">
    <property type="term" value="F:zinc ion binding"/>
    <property type="evidence" value="ECO:0007669"/>
    <property type="project" value="UniProtKB-UniRule"/>
</dbReference>
<feature type="active site" description="Proton acceptor" evidence="8 9">
    <location>
        <position position="86"/>
    </location>
</feature>
<name>A0A545THN5_9GAMM</name>
<organism evidence="13 14">
    <name type="scientific">Aliikangiella marina</name>
    <dbReference type="NCBI Taxonomy" id="1712262"/>
    <lineage>
        <taxon>Bacteria</taxon>
        <taxon>Pseudomonadati</taxon>
        <taxon>Pseudomonadota</taxon>
        <taxon>Gammaproteobacteria</taxon>
        <taxon>Oceanospirillales</taxon>
        <taxon>Pleioneaceae</taxon>
        <taxon>Aliikangiella</taxon>
    </lineage>
</organism>
<dbReference type="OrthoDB" id="9781579at2"/>
<dbReference type="PANTHER" id="PTHR11441">
    <property type="entry name" value="THYMIDINE KINASE"/>
    <property type="match status" value="1"/>
</dbReference>
<proteinExistence type="inferred from homology"/>
<feature type="binding site" evidence="8">
    <location>
        <begin position="85"/>
        <end position="88"/>
    </location>
    <ligand>
        <name>ATP</name>
        <dbReference type="ChEBI" id="CHEBI:30616"/>
    </ligand>
</feature>
<evidence type="ECO:0000256" key="1">
    <source>
        <dbReference type="ARBA" id="ARBA00007587"/>
    </source>
</evidence>
<dbReference type="NCBIfam" id="NF003300">
    <property type="entry name" value="PRK04296.1-5"/>
    <property type="match status" value="1"/>
</dbReference>
<comment type="subcellular location">
    <subcellularLocation>
        <location evidence="8">Cytoplasm</location>
    </subcellularLocation>
</comment>
<dbReference type="Proteomes" id="UP000317839">
    <property type="component" value="Unassembled WGS sequence"/>
</dbReference>
<keyword evidence="3 8" id="KW-0237">DNA synthesis</keyword>
<evidence type="ECO:0000256" key="12">
    <source>
        <dbReference type="RuleBase" id="RU004165"/>
    </source>
</evidence>
<accession>A0A545THN5</accession>
<evidence type="ECO:0000313" key="14">
    <source>
        <dbReference type="Proteomes" id="UP000317839"/>
    </source>
</evidence>
<dbReference type="SUPFAM" id="SSF52540">
    <property type="entry name" value="P-loop containing nucleoside triphosphate hydrolases"/>
    <property type="match status" value="1"/>
</dbReference>
<evidence type="ECO:0000256" key="11">
    <source>
        <dbReference type="RuleBase" id="RU000544"/>
    </source>
</evidence>
<evidence type="ECO:0000256" key="2">
    <source>
        <dbReference type="ARBA" id="ARBA00012118"/>
    </source>
</evidence>
<dbReference type="PANTHER" id="PTHR11441:SF0">
    <property type="entry name" value="THYMIDINE KINASE, CYTOSOLIC"/>
    <property type="match status" value="1"/>
</dbReference>
<gene>
    <name evidence="8" type="primary">tdk</name>
    <name evidence="13" type="ORF">FLL45_01840</name>
</gene>
<comment type="caution">
    <text evidence="8">Lacks conserved residue(s) required for the propagation of feature annotation.</text>
</comment>
<dbReference type="Gene3D" id="3.30.60.20">
    <property type="match status" value="1"/>
</dbReference>
<keyword evidence="8" id="KW-0862">Zinc</keyword>
<dbReference type="GO" id="GO:0071897">
    <property type="term" value="P:DNA biosynthetic process"/>
    <property type="evidence" value="ECO:0007669"/>
    <property type="project" value="UniProtKB-KW"/>
</dbReference>
<keyword evidence="5 8" id="KW-0547">Nucleotide-binding</keyword>
<dbReference type="RefSeq" id="WP_142888082.1">
    <property type="nucleotide sequence ID" value="NZ_VIKR01000001.1"/>
</dbReference>
<feature type="binding site" evidence="8">
    <location>
        <position position="180"/>
    </location>
    <ligand>
        <name>Zn(2+)</name>
        <dbReference type="ChEBI" id="CHEBI:29105"/>
    </ligand>
</feature>
<feature type="binding site" evidence="8">
    <location>
        <position position="183"/>
    </location>
    <ligand>
        <name>Zn(2+)</name>
        <dbReference type="ChEBI" id="CHEBI:29105"/>
    </ligand>
</feature>
<evidence type="ECO:0000256" key="9">
    <source>
        <dbReference type="PIRSR" id="PIRSR035805-1"/>
    </source>
</evidence>
<feature type="binding site" evidence="8">
    <location>
        <position position="146"/>
    </location>
    <ligand>
        <name>Zn(2+)</name>
        <dbReference type="ChEBI" id="CHEBI:29105"/>
    </ligand>
</feature>
<dbReference type="HAMAP" id="MF_00124">
    <property type="entry name" value="Thymidine_kinase"/>
    <property type="match status" value="1"/>
</dbReference>
<comment type="caution">
    <text evidence="13">The sequence shown here is derived from an EMBL/GenBank/DDBJ whole genome shotgun (WGS) entry which is preliminary data.</text>
</comment>
<keyword evidence="6 8" id="KW-0418">Kinase</keyword>
<comment type="catalytic activity">
    <reaction evidence="8 11">
        <text>thymidine + ATP = dTMP + ADP + H(+)</text>
        <dbReference type="Rhea" id="RHEA:19129"/>
        <dbReference type="ChEBI" id="CHEBI:15378"/>
        <dbReference type="ChEBI" id="CHEBI:17748"/>
        <dbReference type="ChEBI" id="CHEBI:30616"/>
        <dbReference type="ChEBI" id="CHEBI:63528"/>
        <dbReference type="ChEBI" id="CHEBI:456216"/>
        <dbReference type="EC" id="2.7.1.21"/>
    </reaction>
</comment>
<evidence type="ECO:0000256" key="4">
    <source>
        <dbReference type="ARBA" id="ARBA00022679"/>
    </source>
</evidence>
<dbReference type="InterPro" id="IPR027417">
    <property type="entry name" value="P-loop_NTPase"/>
</dbReference>
<protein>
    <recommendedName>
        <fullName evidence="2 8">Thymidine kinase</fullName>
        <ecNumber evidence="2 8">2.7.1.21</ecNumber>
    </recommendedName>
</protein>
<sequence length="191" mass="21602">MAKLYFRYGTVSSAKTLNLLAVVHNYEQKDQRALLVKPIMDDRFGKKLVKSRAGLERAADFLIDNDNLDEFWGDALANVACIVVDEAQFLSEAVIDHFRKITVTYNIPVICYGLRTDFRTNLFEGARRLFEVADSIEEIKTVCAKCGRKAIINLKLTNGVPTVDGPQVQLGCEESYIPVCYKHYMDLIAEK</sequence>
<keyword evidence="7 8" id="KW-0067">ATP-binding</keyword>
<dbReference type="EC" id="2.7.1.21" evidence="2 8"/>
<reference evidence="13 14" key="1">
    <citation type="submission" date="2019-06" db="EMBL/GenBank/DDBJ databases">
        <title>Draft genome of Aliikangiella marina GYP-15.</title>
        <authorList>
            <person name="Wang G."/>
        </authorList>
    </citation>
    <scope>NUCLEOTIDE SEQUENCE [LARGE SCALE GENOMIC DNA]</scope>
    <source>
        <strain evidence="13 14">GYP-15</strain>
    </source>
</reference>
<evidence type="ECO:0000256" key="6">
    <source>
        <dbReference type="ARBA" id="ARBA00022777"/>
    </source>
</evidence>